<dbReference type="AlphaFoldDB" id="F8MJQ9"/>
<keyword evidence="3" id="KW-1185">Reference proteome</keyword>
<protein>
    <submittedName>
        <fullName evidence="2">Uncharacterized protein</fullName>
    </submittedName>
</protein>
<evidence type="ECO:0000256" key="1">
    <source>
        <dbReference type="SAM" id="MobiDB-lite"/>
    </source>
</evidence>
<feature type="compositionally biased region" description="Basic and acidic residues" evidence="1">
    <location>
        <begin position="160"/>
        <end position="173"/>
    </location>
</feature>
<gene>
    <name evidence="2" type="ORF">NEUTE1DRAFT_109574</name>
</gene>
<reference evidence="3" key="1">
    <citation type="journal article" date="2011" name="Genetics">
        <title>Massive changes in genome architecture accompany the transition to self-fertility in the filamentous fungus Neurospora tetrasperma.</title>
        <authorList>
            <person name="Ellison C.E."/>
            <person name="Stajich J.E."/>
            <person name="Jacobson D.J."/>
            <person name="Natvig D.O."/>
            <person name="Lapidus A."/>
            <person name="Foster B."/>
            <person name="Aerts A."/>
            <person name="Riley R."/>
            <person name="Lindquist E.A."/>
            <person name="Grigoriev I.V."/>
            <person name="Taylor J.W."/>
        </authorList>
    </citation>
    <scope>NUCLEOTIDE SEQUENCE [LARGE SCALE GENOMIC DNA]</scope>
    <source>
        <strain evidence="3">FGSC 2508 / P0657</strain>
    </source>
</reference>
<evidence type="ECO:0000313" key="2">
    <source>
        <dbReference type="EMBL" id="EGO57300.1"/>
    </source>
</evidence>
<dbReference type="RefSeq" id="XP_009850445.1">
    <property type="nucleotide sequence ID" value="XM_009852143.1"/>
</dbReference>
<feature type="region of interest" description="Disordered" evidence="1">
    <location>
        <begin position="102"/>
        <end position="212"/>
    </location>
</feature>
<proteinExistence type="predicted"/>
<dbReference type="GeneID" id="20822466"/>
<feature type="compositionally biased region" description="Acidic residues" evidence="1">
    <location>
        <begin position="121"/>
        <end position="159"/>
    </location>
</feature>
<organism evidence="2 3">
    <name type="scientific">Neurospora tetrasperma (strain FGSC 2508 / ATCC MYA-4615 / P0657)</name>
    <dbReference type="NCBI Taxonomy" id="510951"/>
    <lineage>
        <taxon>Eukaryota</taxon>
        <taxon>Fungi</taxon>
        <taxon>Dikarya</taxon>
        <taxon>Ascomycota</taxon>
        <taxon>Pezizomycotina</taxon>
        <taxon>Sordariomycetes</taxon>
        <taxon>Sordariomycetidae</taxon>
        <taxon>Sordariales</taxon>
        <taxon>Sordariaceae</taxon>
        <taxon>Neurospora</taxon>
    </lineage>
</organism>
<dbReference type="Proteomes" id="UP000008065">
    <property type="component" value="Unassembled WGS sequence"/>
</dbReference>
<dbReference type="HOGENOM" id="CLU_872014_0_0_1"/>
<feature type="compositionally biased region" description="Basic and acidic residues" evidence="1">
    <location>
        <begin position="104"/>
        <end position="120"/>
    </location>
</feature>
<accession>F8MJQ9</accession>
<evidence type="ECO:0000313" key="3">
    <source>
        <dbReference type="Proteomes" id="UP000008065"/>
    </source>
</evidence>
<name>F8MJQ9_NEUT8</name>
<sequence length="259" mass="29584">MPKRSRTMASAAEQALDEANEVRRKRLRMALVVEQAVEKATGLLDEVIRQRFRSKLLAYYEQESAKTRDKEQGQHRVSLGSATLTRKEISETLKGLVVMLNTQKKQDQSETSPEPDRVSGDVDDVDMVEETTADGDGDMDQDEDEDDDDDDDDDNNDDGYSDRDKNEKEKANTPEDEYISSSPWSVGDSSTPKNPFLEDSPQVDLMGPFHNELNNRNRANRAVDPFLRDPVSQSLRSEADYENYHKRPRITFNSYGWRL</sequence>
<dbReference type="KEGG" id="nte:NEUTE1DRAFT109574"/>
<dbReference type="EMBL" id="GL891304">
    <property type="protein sequence ID" value="EGO57300.1"/>
    <property type="molecule type" value="Genomic_DNA"/>
</dbReference>
<feature type="compositionally biased region" description="Polar residues" evidence="1">
    <location>
        <begin position="179"/>
        <end position="193"/>
    </location>
</feature>
<dbReference type="OrthoDB" id="4586079at2759"/>
<dbReference type="VEuPathDB" id="FungiDB:NEUTE1DRAFT_109574"/>